<evidence type="ECO:0000256" key="4">
    <source>
        <dbReference type="ARBA" id="ARBA00022741"/>
    </source>
</evidence>
<dbReference type="GO" id="GO:0003848">
    <property type="term" value="F:2-amino-4-hydroxy-6-hydroxymethyldihydropteridine diphosphokinase activity"/>
    <property type="evidence" value="ECO:0007669"/>
    <property type="project" value="UniProtKB-EC"/>
</dbReference>
<dbReference type="GO" id="GO:0046654">
    <property type="term" value="P:tetrahydrofolate biosynthetic process"/>
    <property type="evidence" value="ECO:0007669"/>
    <property type="project" value="UniProtKB-UniPathway"/>
</dbReference>
<organism evidence="9 10">
    <name type="scientific">Gammaproteobacteria bacterium LSUCC0057</name>
    <dbReference type="NCBI Taxonomy" id="2559237"/>
    <lineage>
        <taxon>Bacteria</taxon>
        <taxon>Pseudomonadati</taxon>
        <taxon>Pseudomonadota</taxon>
        <taxon>Gammaproteobacteria</taxon>
        <taxon>Cellvibrionales</taxon>
        <taxon>Porticoccaceae</taxon>
        <taxon>SAR92 clade</taxon>
    </lineage>
</organism>
<dbReference type="GO" id="GO:0016301">
    <property type="term" value="F:kinase activity"/>
    <property type="evidence" value="ECO:0007669"/>
    <property type="project" value="UniProtKB-KW"/>
</dbReference>
<accession>A0A4Y8UIU2</accession>
<feature type="domain" description="7,8-dihydro-6-hydroxymethylpterin-pyrophosphokinase" evidence="8">
    <location>
        <begin position="5"/>
        <end position="130"/>
    </location>
</feature>
<evidence type="ECO:0000313" key="9">
    <source>
        <dbReference type="EMBL" id="TFH68745.1"/>
    </source>
</evidence>
<reference evidence="9 10" key="1">
    <citation type="submission" date="2019-03" db="EMBL/GenBank/DDBJ databases">
        <title>Draft genome of Gammaproteobacteria bacterium LSUCC0057, a member of the SAR92 clade.</title>
        <authorList>
            <person name="Lanclos V.C."/>
            <person name="Doiron C."/>
            <person name="Henson M.W."/>
            <person name="Thrash J.C."/>
        </authorList>
    </citation>
    <scope>NUCLEOTIDE SEQUENCE [LARGE SCALE GENOMIC DNA]</scope>
    <source>
        <strain evidence="9 10">LSUCC0057</strain>
    </source>
</reference>
<dbReference type="GO" id="GO:0046656">
    <property type="term" value="P:folic acid biosynthetic process"/>
    <property type="evidence" value="ECO:0007669"/>
    <property type="project" value="UniProtKB-KW"/>
</dbReference>
<dbReference type="GO" id="GO:0005524">
    <property type="term" value="F:ATP binding"/>
    <property type="evidence" value="ECO:0007669"/>
    <property type="project" value="UniProtKB-KW"/>
</dbReference>
<evidence type="ECO:0000313" key="10">
    <source>
        <dbReference type="Proteomes" id="UP000298133"/>
    </source>
</evidence>
<keyword evidence="5 9" id="KW-0418">Kinase</keyword>
<evidence type="ECO:0000256" key="6">
    <source>
        <dbReference type="ARBA" id="ARBA00022840"/>
    </source>
</evidence>
<dbReference type="OrthoDB" id="9790168at2"/>
<dbReference type="NCBIfam" id="TIGR01498">
    <property type="entry name" value="folK"/>
    <property type="match status" value="1"/>
</dbReference>
<keyword evidence="3 9" id="KW-0808">Transferase</keyword>
<dbReference type="PANTHER" id="PTHR43071">
    <property type="entry name" value="2-AMINO-4-HYDROXY-6-HYDROXYMETHYLDIHYDROPTERIDINE PYROPHOSPHOKINASE"/>
    <property type="match status" value="1"/>
</dbReference>
<keyword evidence="6" id="KW-0067">ATP-binding</keyword>
<keyword evidence="10" id="KW-1185">Reference proteome</keyword>
<protein>
    <recommendedName>
        <fullName evidence="2">2-amino-4-hydroxy-6-hydroxymethyldihydropteridine diphosphokinase</fullName>
        <ecNumber evidence="2">2.7.6.3</ecNumber>
    </recommendedName>
</protein>
<dbReference type="EC" id="2.7.6.3" evidence="2"/>
<evidence type="ECO:0000256" key="5">
    <source>
        <dbReference type="ARBA" id="ARBA00022777"/>
    </source>
</evidence>
<evidence type="ECO:0000256" key="2">
    <source>
        <dbReference type="ARBA" id="ARBA00013253"/>
    </source>
</evidence>
<dbReference type="CDD" id="cd00483">
    <property type="entry name" value="HPPK"/>
    <property type="match status" value="1"/>
</dbReference>
<dbReference type="SUPFAM" id="SSF55083">
    <property type="entry name" value="6-hydroxymethyl-7,8-dihydropterin pyrophosphokinase, HPPK"/>
    <property type="match status" value="1"/>
</dbReference>
<evidence type="ECO:0000256" key="7">
    <source>
        <dbReference type="ARBA" id="ARBA00022909"/>
    </source>
</evidence>
<evidence type="ECO:0000259" key="8">
    <source>
        <dbReference type="Pfam" id="PF01288"/>
    </source>
</evidence>
<dbReference type="EMBL" id="SPIA01000001">
    <property type="protein sequence ID" value="TFH68745.1"/>
    <property type="molecule type" value="Genomic_DNA"/>
</dbReference>
<dbReference type="InterPro" id="IPR000550">
    <property type="entry name" value="Hppk"/>
</dbReference>
<evidence type="ECO:0000256" key="3">
    <source>
        <dbReference type="ARBA" id="ARBA00022679"/>
    </source>
</evidence>
<dbReference type="Proteomes" id="UP000298133">
    <property type="component" value="Unassembled WGS sequence"/>
</dbReference>
<dbReference type="AlphaFoldDB" id="A0A4Y8UIU2"/>
<dbReference type="InterPro" id="IPR035907">
    <property type="entry name" value="Hppk_sf"/>
</dbReference>
<keyword evidence="4" id="KW-0547">Nucleotide-binding</keyword>
<comment type="pathway">
    <text evidence="1">Cofactor biosynthesis; tetrahydrofolate biosynthesis; 2-amino-4-hydroxy-6-hydroxymethyl-7,8-dihydropteridine diphosphate from 7,8-dihydroneopterin triphosphate: step 4/4.</text>
</comment>
<proteinExistence type="predicted"/>
<dbReference type="Gene3D" id="3.30.70.560">
    <property type="entry name" value="7,8-Dihydro-6-hydroxymethylpterin-pyrophosphokinase HPPK"/>
    <property type="match status" value="1"/>
</dbReference>
<comment type="caution">
    <text evidence="9">The sequence shown here is derived from an EMBL/GenBank/DDBJ whole genome shotgun (WGS) entry which is preliminary data.</text>
</comment>
<sequence>MSRLYLSLGSNINRYQNMTAALDALADHYGELLISPVYESAAVGFSGDAFLNNVVAIDTDLNLAAVAAQLKQIEADNGRLRNGEKFSGRTLDIDILTCDDWVGNFAGIELPREEILYNAYVLKPLADIAPLQCHPLVGRSYQQLWSEYDASRQPLRAVEFRWHQRLLPLPESD</sequence>
<dbReference type="PANTHER" id="PTHR43071:SF2">
    <property type="entry name" value="2-AMINO-4-HYDROXY-6-HYDROXYMETHYLDIHYDROPTERIDINE PYROPHOSPHOKINASE"/>
    <property type="match status" value="1"/>
</dbReference>
<dbReference type="UniPathway" id="UPA00077">
    <property type="reaction ID" value="UER00155"/>
</dbReference>
<gene>
    <name evidence="9" type="primary">folK</name>
    <name evidence="9" type="ORF">E3W66_01970</name>
</gene>
<dbReference type="Pfam" id="PF01288">
    <property type="entry name" value="HPPK"/>
    <property type="match status" value="1"/>
</dbReference>
<name>A0A4Y8UIU2_9GAMM</name>
<evidence type="ECO:0000256" key="1">
    <source>
        <dbReference type="ARBA" id="ARBA00005051"/>
    </source>
</evidence>
<keyword evidence="7" id="KW-0289">Folate biosynthesis</keyword>